<feature type="region of interest" description="Disordered" evidence="1">
    <location>
        <begin position="1"/>
        <end position="82"/>
    </location>
</feature>
<name>A0ABR3A614_9AGAR</name>
<feature type="region of interest" description="Disordered" evidence="1">
    <location>
        <begin position="138"/>
        <end position="203"/>
    </location>
</feature>
<feature type="compositionally biased region" description="Pro residues" evidence="1">
    <location>
        <begin position="9"/>
        <end position="21"/>
    </location>
</feature>
<sequence length="203" mass="21871">MASVHPHVEYPPPTTVGPPSPATSVGSRHPDDTTSASDSESILPQPLFERKWADRIGLGQPTPEEIMGNKEPLLPRPLEDSEEERQLYESVLRNLRKEVDALSEDVIFQKTLLRGSVAATHEPTLTNDIDSIMQGLMAPPSGGFGQRQQSQSPRLPLTPGPWNTNEMRHGFGVDSDSILGSGSTMGRKGKGKGKAPSMKGGGQ</sequence>
<reference evidence="2 3" key="1">
    <citation type="submission" date="2024-05" db="EMBL/GenBank/DDBJ databases">
        <title>A draft genome resource for the thread blight pathogen Marasmius tenuissimus strain MS-2.</title>
        <authorList>
            <person name="Yulfo-Soto G.E."/>
            <person name="Baruah I.K."/>
            <person name="Amoako-Attah I."/>
            <person name="Bukari Y."/>
            <person name="Meinhardt L.W."/>
            <person name="Bailey B.A."/>
            <person name="Cohen S.P."/>
        </authorList>
    </citation>
    <scope>NUCLEOTIDE SEQUENCE [LARGE SCALE GENOMIC DNA]</scope>
    <source>
        <strain evidence="2 3">MS-2</strain>
    </source>
</reference>
<evidence type="ECO:0000256" key="1">
    <source>
        <dbReference type="SAM" id="MobiDB-lite"/>
    </source>
</evidence>
<dbReference type="EMBL" id="JBBXMP010000014">
    <property type="protein sequence ID" value="KAL0069103.1"/>
    <property type="molecule type" value="Genomic_DNA"/>
</dbReference>
<comment type="caution">
    <text evidence="2">The sequence shown here is derived from an EMBL/GenBank/DDBJ whole genome shotgun (WGS) entry which is preliminary data.</text>
</comment>
<keyword evidence="3" id="KW-1185">Reference proteome</keyword>
<organism evidence="2 3">
    <name type="scientific">Marasmius tenuissimus</name>
    <dbReference type="NCBI Taxonomy" id="585030"/>
    <lineage>
        <taxon>Eukaryota</taxon>
        <taxon>Fungi</taxon>
        <taxon>Dikarya</taxon>
        <taxon>Basidiomycota</taxon>
        <taxon>Agaricomycotina</taxon>
        <taxon>Agaricomycetes</taxon>
        <taxon>Agaricomycetidae</taxon>
        <taxon>Agaricales</taxon>
        <taxon>Marasmiineae</taxon>
        <taxon>Marasmiaceae</taxon>
        <taxon>Marasmius</taxon>
    </lineage>
</organism>
<feature type="compositionally biased region" description="Polar residues" evidence="1">
    <location>
        <begin position="33"/>
        <end position="42"/>
    </location>
</feature>
<evidence type="ECO:0000313" key="3">
    <source>
        <dbReference type="Proteomes" id="UP001437256"/>
    </source>
</evidence>
<dbReference type="Proteomes" id="UP001437256">
    <property type="component" value="Unassembled WGS sequence"/>
</dbReference>
<proteinExistence type="predicted"/>
<evidence type="ECO:0000313" key="2">
    <source>
        <dbReference type="EMBL" id="KAL0069103.1"/>
    </source>
</evidence>
<gene>
    <name evidence="2" type="ORF">AAF712_003789</name>
</gene>
<protein>
    <submittedName>
        <fullName evidence="2">Uncharacterized protein</fullName>
    </submittedName>
</protein>
<accession>A0ABR3A614</accession>